<sequence>MAYQDLKSYQNALIIHDFTVEFIKKYIPFNSRTCDQMAQAARSGKQNIVEGSSEKASSKGEIKLLGVARASFQELLEDYTDFLRQKGLALWGKDSPQAVAVRQLAYKTDKTYTTYKAYLAYLASPEGAGNVMVCLINQTNFLLDRQIKALEQRFIKQGGYTERLFKQRMEERKKQIYRNSMWGL</sequence>
<evidence type="ECO:0000313" key="1">
    <source>
        <dbReference type="EMBL" id="PIR89907.1"/>
    </source>
</evidence>
<comment type="caution">
    <text evidence="1">The sequence shown here is derived from an EMBL/GenBank/DDBJ whole genome shotgun (WGS) entry which is preliminary data.</text>
</comment>
<dbReference type="Gene3D" id="1.20.1440.60">
    <property type="entry name" value="23S rRNA-intervening sequence"/>
    <property type="match status" value="1"/>
</dbReference>
<dbReference type="InterPro" id="IPR026354">
    <property type="entry name" value="4helix_suffix_dom"/>
</dbReference>
<name>A0A2H0UTG4_9BACT</name>
<evidence type="ECO:0000313" key="2">
    <source>
        <dbReference type="Proteomes" id="UP000230132"/>
    </source>
</evidence>
<organism evidence="1 2">
    <name type="scientific">bacterium (Candidatus Gribaldobacteria) CG10_big_fil_rev_8_21_14_0_10_37_21</name>
    <dbReference type="NCBI Taxonomy" id="2014275"/>
    <lineage>
        <taxon>Bacteria</taxon>
        <taxon>Candidatus Gribaldobacteria</taxon>
    </lineage>
</organism>
<dbReference type="SUPFAM" id="SSF158446">
    <property type="entry name" value="IVS-encoded protein-like"/>
    <property type="match status" value="1"/>
</dbReference>
<protein>
    <submittedName>
        <fullName evidence="1">Four helix bundle protein</fullName>
    </submittedName>
</protein>
<proteinExistence type="predicted"/>
<dbReference type="EMBL" id="PFAX01000038">
    <property type="protein sequence ID" value="PIR89907.1"/>
    <property type="molecule type" value="Genomic_DNA"/>
</dbReference>
<dbReference type="Proteomes" id="UP000230132">
    <property type="component" value="Unassembled WGS sequence"/>
</dbReference>
<dbReference type="NCBIfam" id="TIGR04258">
    <property type="entry name" value="4helix_suffix"/>
    <property type="match status" value="1"/>
</dbReference>
<dbReference type="InterPro" id="IPR036583">
    <property type="entry name" value="23S_rRNA_IVS_sf"/>
</dbReference>
<dbReference type="NCBIfam" id="TIGR02436">
    <property type="entry name" value="four helix bundle protein"/>
    <property type="match status" value="1"/>
</dbReference>
<accession>A0A2H0UTG4</accession>
<dbReference type="AlphaFoldDB" id="A0A2H0UTG4"/>
<reference evidence="2" key="1">
    <citation type="submission" date="2017-09" db="EMBL/GenBank/DDBJ databases">
        <title>Depth-based differentiation of microbial function through sediment-hosted aquifers and enrichment of novel symbionts in the deep terrestrial subsurface.</title>
        <authorList>
            <person name="Probst A.J."/>
            <person name="Ladd B."/>
            <person name="Jarett J.K."/>
            <person name="Geller-Mcgrath D.E."/>
            <person name="Sieber C.M.K."/>
            <person name="Emerson J.B."/>
            <person name="Anantharaman K."/>
            <person name="Thomas B.C."/>
            <person name="Malmstrom R."/>
            <person name="Stieglmeier M."/>
            <person name="Klingl A."/>
            <person name="Woyke T."/>
            <person name="Ryan C.M."/>
            <person name="Banfield J.F."/>
        </authorList>
    </citation>
    <scope>NUCLEOTIDE SEQUENCE [LARGE SCALE GENOMIC DNA]</scope>
</reference>
<gene>
    <name evidence="1" type="ORF">COU05_03725</name>
</gene>
<dbReference type="InterPro" id="IPR012657">
    <property type="entry name" value="23S_rRNA-intervening_sequence"/>
</dbReference>